<reference evidence="2" key="1">
    <citation type="submission" date="2019-04" db="EMBL/GenBank/DDBJ databases">
        <title>Sequencing of skin fungus with MAO and IRED activity.</title>
        <authorList>
            <person name="Marsaioli A.J."/>
            <person name="Bonatto J.M.C."/>
            <person name="Reis Junior O."/>
        </authorList>
    </citation>
    <scope>NUCLEOTIDE SEQUENCE</scope>
    <source>
        <strain evidence="2">28M1</strain>
    </source>
</reference>
<organism evidence="2 3">
    <name type="scientific">Didymella heteroderae</name>
    <dbReference type="NCBI Taxonomy" id="1769908"/>
    <lineage>
        <taxon>Eukaryota</taxon>
        <taxon>Fungi</taxon>
        <taxon>Dikarya</taxon>
        <taxon>Ascomycota</taxon>
        <taxon>Pezizomycotina</taxon>
        <taxon>Dothideomycetes</taxon>
        <taxon>Pleosporomycetidae</taxon>
        <taxon>Pleosporales</taxon>
        <taxon>Pleosporineae</taxon>
        <taxon>Didymellaceae</taxon>
        <taxon>Didymella</taxon>
    </lineage>
</organism>
<dbReference type="AlphaFoldDB" id="A0A9P5C0B6"/>
<gene>
    <name evidence="2" type="ORF">E8E12_005457</name>
</gene>
<evidence type="ECO:0000313" key="2">
    <source>
        <dbReference type="EMBL" id="KAF3038311.1"/>
    </source>
</evidence>
<protein>
    <submittedName>
        <fullName evidence="2">Uncharacterized protein</fullName>
    </submittedName>
</protein>
<evidence type="ECO:0000256" key="1">
    <source>
        <dbReference type="SAM" id="SignalP"/>
    </source>
</evidence>
<comment type="caution">
    <text evidence="2">The sequence shown here is derived from an EMBL/GenBank/DDBJ whole genome shotgun (WGS) entry which is preliminary data.</text>
</comment>
<accession>A0A9P5C0B6</accession>
<name>A0A9P5C0B6_9PLEO</name>
<keyword evidence="1" id="KW-0732">Signal</keyword>
<sequence>MHLISLNLFASLALTSANALAAPLEARQDALRPFEVTALVYNQPSGRPGRSPWRRITANVTDPNSYSFTEGNTVGTVPAGSRGVNCLAEWFPGEFTDGRTFSCDETERGYWAIQVFAGSSLDEFTGSDFKVKFIHSAEPGQLIASFRARIEGEAQFKSGVNGATTYGCFSSGACNAQLRPEVVPLSVPVTTTK</sequence>
<dbReference type="OrthoDB" id="5226619at2759"/>
<dbReference type="EMBL" id="SWKV01000037">
    <property type="protein sequence ID" value="KAF3038311.1"/>
    <property type="molecule type" value="Genomic_DNA"/>
</dbReference>
<evidence type="ECO:0000313" key="3">
    <source>
        <dbReference type="Proteomes" id="UP000758155"/>
    </source>
</evidence>
<proteinExistence type="predicted"/>
<dbReference type="Proteomes" id="UP000758155">
    <property type="component" value="Unassembled WGS sequence"/>
</dbReference>
<feature type="chain" id="PRO_5040494096" evidence="1">
    <location>
        <begin position="22"/>
        <end position="193"/>
    </location>
</feature>
<keyword evidence="3" id="KW-1185">Reference proteome</keyword>
<feature type="signal peptide" evidence="1">
    <location>
        <begin position="1"/>
        <end position="21"/>
    </location>
</feature>